<protein>
    <recommendedName>
        <fullName evidence="3">WxL domain-containing protein</fullName>
    </recommendedName>
</protein>
<proteinExistence type="predicted"/>
<dbReference type="EMBL" id="JQCA01000098">
    <property type="protein sequence ID" value="KRO03375.1"/>
    <property type="molecule type" value="Genomic_DNA"/>
</dbReference>
<evidence type="ECO:0000256" key="2">
    <source>
        <dbReference type="SAM" id="SignalP"/>
    </source>
</evidence>
<evidence type="ECO:0000313" key="5">
    <source>
        <dbReference type="Proteomes" id="UP000051906"/>
    </source>
</evidence>
<keyword evidence="5" id="KW-1185">Reference proteome</keyword>
<keyword evidence="2" id="KW-0732">Signal</keyword>
<evidence type="ECO:0000256" key="1">
    <source>
        <dbReference type="SAM" id="MobiDB-lite"/>
    </source>
</evidence>
<comment type="caution">
    <text evidence="4">The sequence shown here is derived from an EMBL/GenBank/DDBJ whole genome shotgun (WGS) entry which is preliminary data.</text>
</comment>
<feature type="chain" id="PRO_5039332670" description="WxL domain-containing protein" evidence="2">
    <location>
        <begin position="23"/>
        <end position="236"/>
    </location>
</feature>
<name>A0A0R2LNS7_9LACO</name>
<feature type="compositionally biased region" description="Polar residues" evidence="1">
    <location>
        <begin position="34"/>
        <end position="50"/>
    </location>
</feature>
<organism evidence="4 5">
    <name type="scientific">Levilactobacillus paucivorans</name>
    <dbReference type="NCBI Taxonomy" id="616990"/>
    <lineage>
        <taxon>Bacteria</taxon>
        <taxon>Bacillati</taxon>
        <taxon>Bacillota</taxon>
        <taxon>Bacilli</taxon>
        <taxon>Lactobacillales</taxon>
        <taxon>Lactobacillaceae</taxon>
        <taxon>Levilactobacillus</taxon>
    </lineage>
</organism>
<sequence>MVAKTFASVVAALVLGPSLALASPQEVALAADPSKTTASTSLTPGDTDTSVKPVDPDNPGGNFTGDPEDPDNPGTGSTGPLTLDYVSNIKFRQDAGLNGQLITATAVNTKAFVQISDRRYNGHGWKLYVTPSTLTGQKDQSVISAASVTLGQSKFTPRYADTVSGKPSVTVGGDQELPLGIPALVARAKKDTGLGTWIMRLNYHPKLLTRLFVNAAQVTKQQPYAGELTWQLTDTP</sequence>
<gene>
    <name evidence="4" type="ORF">IV54_GL000281</name>
</gene>
<dbReference type="OrthoDB" id="2356942at2"/>
<dbReference type="STRING" id="616990.IV54_GL000281"/>
<feature type="region of interest" description="Disordered" evidence="1">
    <location>
        <begin position="27"/>
        <end position="81"/>
    </location>
</feature>
<feature type="signal peptide" evidence="2">
    <location>
        <begin position="1"/>
        <end position="22"/>
    </location>
</feature>
<dbReference type="InterPro" id="IPR027994">
    <property type="entry name" value="WxL_dom"/>
</dbReference>
<evidence type="ECO:0000313" key="4">
    <source>
        <dbReference type="EMBL" id="KRO03375.1"/>
    </source>
</evidence>
<reference evidence="4 5" key="1">
    <citation type="journal article" date="2015" name="Genome Announc.">
        <title>Expanding the biotechnology potential of lactobacilli through comparative genomics of 213 strains and associated genera.</title>
        <authorList>
            <person name="Sun Z."/>
            <person name="Harris H.M."/>
            <person name="McCann A."/>
            <person name="Guo C."/>
            <person name="Argimon S."/>
            <person name="Zhang W."/>
            <person name="Yang X."/>
            <person name="Jeffery I.B."/>
            <person name="Cooney J.C."/>
            <person name="Kagawa T.F."/>
            <person name="Liu W."/>
            <person name="Song Y."/>
            <person name="Salvetti E."/>
            <person name="Wrobel A."/>
            <person name="Rasinkangas P."/>
            <person name="Parkhill J."/>
            <person name="Rea M.C."/>
            <person name="O'Sullivan O."/>
            <person name="Ritari J."/>
            <person name="Douillard F.P."/>
            <person name="Paul Ross R."/>
            <person name="Yang R."/>
            <person name="Briner A.E."/>
            <person name="Felis G.E."/>
            <person name="de Vos W.M."/>
            <person name="Barrangou R."/>
            <person name="Klaenhammer T.R."/>
            <person name="Caufield P.W."/>
            <person name="Cui Y."/>
            <person name="Zhang H."/>
            <person name="O'Toole P.W."/>
        </authorList>
    </citation>
    <scope>NUCLEOTIDE SEQUENCE [LARGE SCALE GENOMIC DNA]</scope>
    <source>
        <strain evidence="4 5">DSM 22467</strain>
    </source>
</reference>
<dbReference type="PATRIC" id="fig|616990.3.peg.304"/>
<dbReference type="Proteomes" id="UP000051906">
    <property type="component" value="Unassembled WGS sequence"/>
</dbReference>
<dbReference type="AlphaFoldDB" id="A0A0R2LNS7"/>
<dbReference type="Pfam" id="PF13731">
    <property type="entry name" value="WxL"/>
    <property type="match status" value="1"/>
</dbReference>
<evidence type="ECO:0000259" key="3">
    <source>
        <dbReference type="Pfam" id="PF13731"/>
    </source>
</evidence>
<accession>A0A0R2LNS7</accession>
<feature type="domain" description="WxL" evidence="3">
    <location>
        <begin position="35"/>
        <end position="236"/>
    </location>
</feature>